<proteinExistence type="predicted"/>
<accession>A0AAV7L3P0</accession>
<evidence type="ECO:0000313" key="2">
    <source>
        <dbReference type="Proteomes" id="UP001066276"/>
    </source>
</evidence>
<comment type="caution">
    <text evidence="1">The sequence shown here is derived from an EMBL/GenBank/DDBJ whole genome shotgun (WGS) entry which is preliminary data.</text>
</comment>
<dbReference type="AlphaFoldDB" id="A0AAV7L3P0"/>
<sequence length="173" mass="19114">MHLTALTSKETTAKKTWLPESEERSVAVVARYLGRIWKRDVDTYYPGDFLPGHEEASFQDAKKICFSRMKLGVENPLEGTAACTSTEALTRMQHYRPHNTGVDSAVIRPRVPDPRDCRQVPGGCLRGCLLRSLALPSAGTPISAEVPQPEWTGGYGLQQQATVPVLILPPDRE</sequence>
<dbReference type="Proteomes" id="UP001066276">
    <property type="component" value="Chromosome 12"/>
</dbReference>
<evidence type="ECO:0000313" key="1">
    <source>
        <dbReference type="EMBL" id="KAJ1085703.1"/>
    </source>
</evidence>
<reference evidence="1" key="1">
    <citation type="journal article" date="2022" name="bioRxiv">
        <title>Sequencing and chromosome-scale assembly of the giantPleurodeles waltlgenome.</title>
        <authorList>
            <person name="Brown T."/>
            <person name="Elewa A."/>
            <person name="Iarovenko S."/>
            <person name="Subramanian E."/>
            <person name="Araus A.J."/>
            <person name="Petzold A."/>
            <person name="Susuki M."/>
            <person name="Suzuki K.-i.T."/>
            <person name="Hayashi T."/>
            <person name="Toyoda A."/>
            <person name="Oliveira C."/>
            <person name="Osipova E."/>
            <person name="Leigh N.D."/>
            <person name="Simon A."/>
            <person name="Yun M.H."/>
        </authorList>
    </citation>
    <scope>NUCLEOTIDE SEQUENCE</scope>
    <source>
        <strain evidence="1">20211129_DDA</strain>
        <tissue evidence="1">Liver</tissue>
    </source>
</reference>
<dbReference type="EMBL" id="JANPWB010000016">
    <property type="protein sequence ID" value="KAJ1085703.1"/>
    <property type="molecule type" value="Genomic_DNA"/>
</dbReference>
<organism evidence="1 2">
    <name type="scientific">Pleurodeles waltl</name>
    <name type="common">Iberian ribbed newt</name>
    <dbReference type="NCBI Taxonomy" id="8319"/>
    <lineage>
        <taxon>Eukaryota</taxon>
        <taxon>Metazoa</taxon>
        <taxon>Chordata</taxon>
        <taxon>Craniata</taxon>
        <taxon>Vertebrata</taxon>
        <taxon>Euteleostomi</taxon>
        <taxon>Amphibia</taxon>
        <taxon>Batrachia</taxon>
        <taxon>Caudata</taxon>
        <taxon>Salamandroidea</taxon>
        <taxon>Salamandridae</taxon>
        <taxon>Pleurodelinae</taxon>
        <taxon>Pleurodeles</taxon>
    </lineage>
</organism>
<gene>
    <name evidence="1" type="ORF">NDU88_005829</name>
</gene>
<keyword evidence="2" id="KW-1185">Reference proteome</keyword>
<protein>
    <submittedName>
        <fullName evidence="1">Uncharacterized protein</fullName>
    </submittedName>
</protein>
<name>A0AAV7L3P0_PLEWA</name>